<sequence>MAICVRKNCTTSVWGNNKERSKRLCKRHYAAYVQNRIAKEAKALSVCYYCGLSLAKMRNKKYCCKAHRQLGSRKILGKIITDIIGFSYWGHIQHHIKRSPIELASINGVHDITGLYQLYQCKTKHQRSYVLALEQWGVSKEKLKIKPIPLLRLEICHFYPVNSGGENTPDNVIIAPLRINRMLKDTIPYQGRLFPGLKVLRKKMPLNGSLYDGLVARFGKKVVDEELSSIGKLKHFHGNYAKQPEFGGMHHEFPLLMLLISELLRLGHHDIVKFLQAIRRDYESLLPVYVELVAIIMFYAILTGDRDRFLMRFMRIQRWFDDTALSTRHPFRAWGRDNYERCMYLLLRRYLRLFFGSAIESPREIVDLYNSFFSLQVVDVGELGEIVSFSYFKGRQSKVNTFFIIPEYVLDTLPRSGDVFGIGSTLS</sequence>
<dbReference type="eggNOG" id="ENOG5032RBH">
    <property type="taxonomic scope" value="Bacteria"/>
</dbReference>
<reference evidence="2 3" key="1">
    <citation type="journal article" date="2012" name="J. Bacteriol.">
        <title>Complete genome sequence of Enterobacter aerogenes KCTC 2190.</title>
        <authorList>
            <person name="Shin S.H."/>
            <person name="Kim S."/>
            <person name="Kim J.Y."/>
            <person name="Lee S."/>
            <person name="Um Y."/>
            <person name="Oh M.K."/>
            <person name="Kim Y.R."/>
            <person name="Lee J."/>
            <person name="Yang K.S."/>
        </authorList>
    </citation>
    <scope>NUCLEOTIDE SEQUENCE [LARGE SCALE GENOMIC DNA]</scope>
    <source>
        <strain evidence="2 3">KCTC 2190</strain>
    </source>
</reference>
<keyword evidence="1" id="KW-0472">Membrane</keyword>
<organism evidence="2 3">
    <name type="scientific">Klebsiella aerogenes (strain ATCC 13048 / DSM 30053 / CCUG 1429 / JCM 1235 / KCTC 2190 / NBRC 13534 / NCIMB 10102 / NCTC 10006 / CDC 819-56)</name>
    <name type="common">Enterobacter aerogenes</name>
    <dbReference type="NCBI Taxonomy" id="1028307"/>
    <lineage>
        <taxon>Bacteria</taxon>
        <taxon>Pseudomonadati</taxon>
        <taxon>Pseudomonadota</taxon>
        <taxon>Gammaproteobacteria</taxon>
        <taxon>Enterobacterales</taxon>
        <taxon>Enterobacteriaceae</taxon>
        <taxon>Klebsiella/Raoultella group</taxon>
        <taxon>Klebsiella</taxon>
    </lineage>
</organism>
<evidence type="ECO:0000256" key="1">
    <source>
        <dbReference type="SAM" id="Phobius"/>
    </source>
</evidence>
<keyword evidence="1" id="KW-0812">Transmembrane</keyword>
<proteinExistence type="predicted"/>
<keyword evidence="1" id="KW-1133">Transmembrane helix</keyword>
<dbReference type="Proteomes" id="UP000008881">
    <property type="component" value="Chromosome"/>
</dbReference>
<accession>A0A0H3FU18</accession>
<dbReference type="GeneID" id="93314446"/>
<dbReference type="OrthoDB" id="6610599at2"/>
<dbReference type="AlphaFoldDB" id="A0A0H3FU18"/>
<evidence type="ECO:0000313" key="2">
    <source>
        <dbReference type="EMBL" id="AEG96244.1"/>
    </source>
</evidence>
<keyword evidence="3" id="KW-1185">Reference proteome</keyword>
<dbReference type="EMBL" id="CP002824">
    <property type="protein sequence ID" value="AEG96244.1"/>
    <property type="molecule type" value="Genomic_DNA"/>
</dbReference>
<dbReference type="PATRIC" id="fig|1028307.3.peg.1312"/>
<name>A0A0H3FU18_KLEAK</name>
<dbReference type="RefSeq" id="WP_015703835.1">
    <property type="nucleotide sequence ID" value="NC_015663.1"/>
</dbReference>
<gene>
    <name evidence="2" type="ordered locus">EAE_06600</name>
</gene>
<evidence type="ECO:0000313" key="3">
    <source>
        <dbReference type="Proteomes" id="UP000008881"/>
    </source>
</evidence>
<dbReference type="HOGENOM" id="CLU_067513_0_0_6"/>
<feature type="transmembrane region" description="Helical" evidence="1">
    <location>
        <begin position="284"/>
        <end position="302"/>
    </location>
</feature>
<protein>
    <submittedName>
        <fullName evidence="2">Uncharacterized protein</fullName>
    </submittedName>
</protein>
<dbReference type="KEGG" id="eae:EAE_06600"/>